<comment type="caution">
    <text evidence="1">The sequence shown here is derived from an EMBL/GenBank/DDBJ whole genome shotgun (WGS) entry which is preliminary data.</text>
</comment>
<keyword evidence="2" id="KW-1185">Reference proteome</keyword>
<organism evidence="1 2">
    <name type="scientific">Caerostris extrusa</name>
    <name type="common">Bark spider</name>
    <name type="synonym">Caerostris bankana</name>
    <dbReference type="NCBI Taxonomy" id="172846"/>
    <lineage>
        <taxon>Eukaryota</taxon>
        <taxon>Metazoa</taxon>
        <taxon>Ecdysozoa</taxon>
        <taxon>Arthropoda</taxon>
        <taxon>Chelicerata</taxon>
        <taxon>Arachnida</taxon>
        <taxon>Araneae</taxon>
        <taxon>Araneomorphae</taxon>
        <taxon>Entelegynae</taxon>
        <taxon>Araneoidea</taxon>
        <taxon>Araneidae</taxon>
        <taxon>Caerostris</taxon>
    </lineage>
</organism>
<sequence length="86" mass="9533">MFIDDNGTQYKTLRDLSWLQSTNSQVNGQSIAPETVPLPMTEERSTVPESIIPSVWSIYGSTKIEDKMGFSSEPPPFLSLNGLKVV</sequence>
<evidence type="ECO:0000313" key="1">
    <source>
        <dbReference type="EMBL" id="GIZ04394.1"/>
    </source>
</evidence>
<accession>A0AAV4YD27</accession>
<dbReference type="AlphaFoldDB" id="A0AAV4YD27"/>
<reference evidence="1 2" key="1">
    <citation type="submission" date="2021-06" db="EMBL/GenBank/DDBJ databases">
        <title>Caerostris extrusa draft genome.</title>
        <authorList>
            <person name="Kono N."/>
            <person name="Arakawa K."/>
        </authorList>
    </citation>
    <scope>NUCLEOTIDE SEQUENCE [LARGE SCALE GENOMIC DNA]</scope>
</reference>
<protein>
    <submittedName>
        <fullName evidence="1">Uncharacterized protein</fullName>
    </submittedName>
</protein>
<name>A0AAV4YD27_CAEEX</name>
<evidence type="ECO:0000313" key="2">
    <source>
        <dbReference type="Proteomes" id="UP001054945"/>
    </source>
</evidence>
<dbReference type="Proteomes" id="UP001054945">
    <property type="component" value="Unassembled WGS sequence"/>
</dbReference>
<gene>
    <name evidence="1" type="ORF">CEXT_170251</name>
</gene>
<proteinExistence type="predicted"/>
<dbReference type="EMBL" id="BPLR01019078">
    <property type="protein sequence ID" value="GIZ04394.1"/>
    <property type="molecule type" value="Genomic_DNA"/>
</dbReference>